<organism evidence="3 4">
    <name type="scientific">Paracidovorax wautersii</name>
    <dbReference type="NCBI Taxonomy" id="1177982"/>
    <lineage>
        <taxon>Bacteria</taxon>
        <taxon>Pseudomonadati</taxon>
        <taxon>Pseudomonadota</taxon>
        <taxon>Betaproteobacteria</taxon>
        <taxon>Burkholderiales</taxon>
        <taxon>Comamonadaceae</taxon>
        <taxon>Paracidovorax</taxon>
    </lineage>
</organism>
<protein>
    <submittedName>
        <fullName evidence="3">Putative aliphatic sulfonates-binding protein</fullName>
    </submittedName>
</protein>
<evidence type="ECO:0000259" key="2">
    <source>
        <dbReference type="Pfam" id="PF09084"/>
    </source>
</evidence>
<evidence type="ECO:0000256" key="1">
    <source>
        <dbReference type="SAM" id="SignalP"/>
    </source>
</evidence>
<dbReference type="CDD" id="cd13555">
    <property type="entry name" value="PBP2_sulfate_ester_like"/>
    <property type="match status" value="1"/>
</dbReference>
<dbReference type="Gene3D" id="3.40.190.10">
    <property type="entry name" value="Periplasmic binding protein-like II"/>
    <property type="match status" value="2"/>
</dbReference>
<comment type="caution">
    <text evidence="3">The sequence shown here is derived from an EMBL/GenBank/DDBJ whole genome shotgun (WGS) entry which is preliminary data.</text>
</comment>
<feature type="signal peptide" evidence="1">
    <location>
        <begin position="1"/>
        <end position="30"/>
    </location>
</feature>
<dbReference type="EMBL" id="WNDQ01000008">
    <property type="protein sequence ID" value="KAF1022892.1"/>
    <property type="molecule type" value="Genomic_DNA"/>
</dbReference>
<dbReference type="Pfam" id="PF09084">
    <property type="entry name" value="NMT1"/>
    <property type="match status" value="1"/>
</dbReference>
<dbReference type="PANTHER" id="PTHR30024:SF21">
    <property type="entry name" value="ABC TRANSPORTER SUBSTRATE-BINDING PROTEIN"/>
    <property type="match status" value="1"/>
</dbReference>
<dbReference type="PANTHER" id="PTHR30024">
    <property type="entry name" value="ALIPHATIC SULFONATES-BINDING PROTEIN-RELATED"/>
    <property type="match status" value="1"/>
</dbReference>
<dbReference type="InterPro" id="IPR015168">
    <property type="entry name" value="SsuA/THI5"/>
</dbReference>
<name>A0A7V8JRL5_9BURK</name>
<dbReference type="AlphaFoldDB" id="A0A7V8JRL5"/>
<evidence type="ECO:0000313" key="3">
    <source>
        <dbReference type="EMBL" id="KAF1022892.1"/>
    </source>
</evidence>
<dbReference type="SUPFAM" id="SSF53850">
    <property type="entry name" value="Periplasmic binding protein-like II"/>
    <property type="match status" value="1"/>
</dbReference>
<feature type="chain" id="PRO_5031086946" evidence="1">
    <location>
        <begin position="31"/>
        <end position="363"/>
    </location>
</feature>
<reference evidence="4" key="1">
    <citation type="journal article" date="2020" name="MBio">
        <title>Horizontal gene transfer to a defensive symbiont with a reduced genome amongst a multipartite beetle microbiome.</title>
        <authorList>
            <person name="Waterworth S.C."/>
            <person name="Florez L.V."/>
            <person name="Rees E.R."/>
            <person name="Hertweck C."/>
            <person name="Kaltenpoth M."/>
            <person name="Kwan J.C."/>
        </authorList>
    </citation>
    <scope>NUCLEOTIDE SEQUENCE [LARGE SCALE GENOMIC DNA]</scope>
</reference>
<feature type="domain" description="SsuA/THI5-like" evidence="2">
    <location>
        <begin position="70"/>
        <end position="254"/>
    </location>
</feature>
<proteinExistence type="predicted"/>
<gene>
    <name evidence="3" type="primary">ssuA_5</name>
    <name evidence="3" type="ORF">GAK30_00831</name>
</gene>
<accession>A0A7V8JRL5</accession>
<keyword evidence="1" id="KW-0732">Signal</keyword>
<dbReference type="Proteomes" id="UP000461670">
    <property type="component" value="Unassembled WGS sequence"/>
</dbReference>
<evidence type="ECO:0000313" key="4">
    <source>
        <dbReference type="Proteomes" id="UP000461670"/>
    </source>
</evidence>
<sequence length="363" mass="38958">MKTPLLRPWNRLARWAAPLAVALSASAAFAAGLPTTIRIAAPDQTAGSQSFAGNNTIALAHIRGALEKEFEKDGVKVEWSFFKGAGPAINEAFANQQIDFAYLGDLASVIGRAGGLPTRFLFAVRGSHNYLGVPPDATITSLADLKGKRVALFRGTADQLALGRALAAVGLHERDLKIVNLDWTAARAALTAGQVDAAWQGSGLLVLRERGQIKIPLSTKTLQNRQATTQSGLVGTQAFIDQYPEATQRIVNVLVAQARWASDEANRGALLAAWAERGGRPVSLLQSEFDGDDLRFRFSPRLDDFIATSYADSVSTAKSLGLIRADFDVKTWLAPTFVDKAIAAQNLQSYWPAYDAKGQAKAP</sequence>